<dbReference type="Proteomes" id="UP001265550">
    <property type="component" value="Unassembled WGS sequence"/>
</dbReference>
<comment type="function">
    <text evidence="6">Together with LptD, is involved in the assembly of lipopolysaccharide (LPS) at the surface of the outer membrane. Required for the proper assembly of LptD. Binds LPS and may serve as the LPS recognition site at the outer membrane.</text>
</comment>
<evidence type="ECO:0000256" key="5">
    <source>
        <dbReference type="ARBA" id="ARBA00023288"/>
    </source>
</evidence>
<dbReference type="InterPro" id="IPR007485">
    <property type="entry name" value="LPS_assembly_LptE"/>
</dbReference>
<evidence type="ECO:0000256" key="1">
    <source>
        <dbReference type="ARBA" id="ARBA00022729"/>
    </source>
</evidence>
<keyword evidence="2 6" id="KW-0472">Membrane</keyword>
<accession>A0ABU1VCW4</accession>
<keyword evidence="5 7" id="KW-0449">Lipoprotein</keyword>
<keyword evidence="3" id="KW-0564">Palmitate</keyword>
<dbReference type="Pfam" id="PF04390">
    <property type="entry name" value="LptE"/>
    <property type="match status" value="1"/>
</dbReference>
<dbReference type="HAMAP" id="MF_01186">
    <property type="entry name" value="LPS_assembly_LptE"/>
    <property type="match status" value="1"/>
</dbReference>
<evidence type="ECO:0000313" key="8">
    <source>
        <dbReference type="Proteomes" id="UP001265550"/>
    </source>
</evidence>
<gene>
    <name evidence="6" type="primary">lptE</name>
    <name evidence="7" type="ORF">J2X09_003062</name>
</gene>
<comment type="caution">
    <text evidence="7">The sequence shown here is derived from an EMBL/GenBank/DDBJ whole genome shotgun (WGS) entry which is preliminary data.</text>
</comment>
<name>A0ABU1VCW4_9BURK</name>
<proteinExistence type="inferred from homology"/>
<evidence type="ECO:0000256" key="6">
    <source>
        <dbReference type="HAMAP-Rule" id="MF_01186"/>
    </source>
</evidence>
<evidence type="ECO:0000256" key="3">
    <source>
        <dbReference type="ARBA" id="ARBA00023139"/>
    </source>
</evidence>
<evidence type="ECO:0000256" key="4">
    <source>
        <dbReference type="ARBA" id="ARBA00023237"/>
    </source>
</evidence>
<evidence type="ECO:0000256" key="2">
    <source>
        <dbReference type="ARBA" id="ARBA00023136"/>
    </source>
</evidence>
<comment type="similarity">
    <text evidence="6">Belongs to the LptE lipoprotein family.</text>
</comment>
<sequence>MQANAPLPSLAARRRALQQLAAGAAVLGLSGCGFALRKAPTFAFKTIRLVGSTGTPVASELRATLAVNGLQVVSGATPADVVLTVATDQRERIAVGQTAAGQVRELQLRTRFVFFLRTSTDKDLIENVELLVERDLSFTETAVLSKAAEEELLYRDMVSDIVQQVLRRLAAVKSL</sequence>
<dbReference type="RefSeq" id="WP_204734251.1">
    <property type="nucleotide sequence ID" value="NZ_JAVDWE010000008.1"/>
</dbReference>
<comment type="subunit">
    <text evidence="6">Component of the lipopolysaccharide transport and assembly complex. Interacts with LptD.</text>
</comment>
<protein>
    <recommendedName>
        <fullName evidence="6">LPS-assembly lipoprotein LptE</fullName>
    </recommendedName>
</protein>
<keyword evidence="8" id="KW-1185">Reference proteome</keyword>
<organism evidence="7 8">
    <name type="scientific">Hydrogenophaga laconesensis</name>
    <dbReference type="NCBI Taxonomy" id="1805971"/>
    <lineage>
        <taxon>Bacteria</taxon>
        <taxon>Pseudomonadati</taxon>
        <taxon>Pseudomonadota</taxon>
        <taxon>Betaproteobacteria</taxon>
        <taxon>Burkholderiales</taxon>
        <taxon>Comamonadaceae</taxon>
        <taxon>Hydrogenophaga</taxon>
    </lineage>
</organism>
<dbReference type="PANTHER" id="PTHR38098:SF1">
    <property type="entry name" value="LPS-ASSEMBLY LIPOPROTEIN LPTE"/>
    <property type="match status" value="1"/>
</dbReference>
<keyword evidence="1" id="KW-0732">Signal</keyword>
<dbReference type="EMBL" id="JAVDWE010000008">
    <property type="protein sequence ID" value="MDR7095314.1"/>
    <property type="molecule type" value="Genomic_DNA"/>
</dbReference>
<dbReference type="PANTHER" id="PTHR38098">
    <property type="entry name" value="LPS-ASSEMBLY LIPOPROTEIN LPTE"/>
    <property type="match status" value="1"/>
</dbReference>
<dbReference type="Gene3D" id="3.30.160.150">
    <property type="entry name" value="Lipoprotein like domain"/>
    <property type="match status" value="1"/>
</dbReference>
<keyword evidence="4 6" id="KW-0998">Cell outer membrane</keyword>
<evidence type="ECO:0000313" key="7">
    <source>
        <dbReference type="EMBL" id="MDR7095314.1"/>
    </source>
</evidence>
<reference evidence="7 8" key="1">
    <citation type="submission" date="2023-07" db="EMBL/GenBank/DDBJ databases">
        <title>Sorghum-associated microbial communities from plants grown in Nebraska, USA.</title>
        <authorList>
            <person name="Schachtman D."/>
        </authorList>
    </citation>
    <scope>NUCLEOTIDE SEQUENCE [LARGE SCALE GENOMIC DNA]</scope>
    <source>
        <strain evidence="7 8">BE240</strain>
    </source>
</reference>